<sequence length="112" mass="12104">MNAKSEMASWCGFRSMQYNLPAETSQEELLDRIALLNADKVIHGILVQLPLPKHLEQEEIIRSILPEKDVDGLHVVNAGKVASGNLVTGLVSCTPAGAMMLIRHADGDNLSG</sequence>
<dbReference type="PRINTS" id="PR00085">
    <property type="entry name" value="THFDHDRGNASE"/>
</dbReference>
<name>A0A7W5BPD5_9HYPH</name>
<dbReference type="GO" id="GO:0000105">
    <property type="term" value="P:L-histidine biosynthetic process"/>
    <property type="evidence" value="ECO:0007669"/>
    <property type="project" value="UniProtKB-KW"/>
</dbReference>
<proteinExistence type="predicted"/>
<evidence type="ECO:0000313" key="13">
    <source>
        <dbReference type="Proteomes" id="UP000518315"/>
    </source>
</evidence>
<dbReference type="InterPro" id="IPR020630">
    <property type="entry name" value="THF_DH/CycHdrlase_cat_dom"/>
</dbReference>
<dbReference type="InterPro" id="IPR046346">
    <property type="entry name" value="Aminoacid_DH-like_N_sf"/>
</dbReference>
<evidence type="ECO:0000256" key="3">
    <source>
        <dbReference type="ARBA" id="ARBA00022605"/>
    </source>
</evidence>
<keyword evidence="9" id="KW-0486">Methionine biosynthesis</keyword>
<organism evidence="12 13">
    <name type="scientific">Rhizobium pisi</name>
    <dbReference type="NCBI Taxonomy" id="574561"/>
    <lineage>
        <taxon>Bacteria</taxon>
        <taxon>Pseudomonadati</taxon>
        <taxon>Pseudomonadota</taxon>
        <taxon>Alphaproteobacteria</taxon>
        <taxon>Hyphomicrobiales</taxon>
        <taxon>Rhizobiaceae</taxon>
        <taxon>Rhizobium/Agrobacterium group</taxon>
        <taxon>Rhizobium</taxon>
    </lineage>
</organism>
<protein>
    <recommendedName>
        <fullName evidence="2">methenyltetrahydrofolate cyclohydrolase</fullName>
        <ecNumber evidence="2">3.5.4.9</ecNumber>
    </recommendedName>
</protein>
<dbReference type="EMBL" id="JACHXH010000016">
    <property type="protein sequence ID" value="MBB3136679.1"/>
    <property type="molecule type" value="Genomic_DNA"/>
</dbReference>
<evidence type="ECO:0000256" key="2">
    <source>
        <dbReference type="ARBA" id="ARBA00012776"/>
    </source>
</evidence>
<comment type="caution">
    <text evidence="12">The sequence shown here is derived from an EMBL/GenBank/DDBJ whole genome shotgun (WGS) entry which is preliminary data.</text>
</comment>
<dbReference type="GO" id="GO:0009086">
    <property type="term" value="P:methionine biosynthetic process"/>
    <property type="evidence" value="ECO:0007669"/>
    <property type="project" value="UniProtKB-KW"/>
</dbReference>
<evidence type="ECO:0000256" key="10">
    <source>
        <dbReference type="ARBA" id="ARBA00023268"/>
    </source>
</evidence>
<keyword evidence="13" id="KW-1185">Reference proteome</keyword>
<dbReference type="GO" id="GO:0005829">
    <property type="term" value="C:cytosol"/>
    <property type="evidence" value="ECO:0007669"/>
    <property type="project" value="TreeGrafter"/>
</dbReference>
<evidence type="ECO:0000256" key="6">
    <source>
        <dbReference type="ARBA" id="ARBA00022857"/>
    </source>
</evidence>
<dbReference type="Gene3D" id="3.40.50.10860">
    <property type="entry name" value="Leucine Dehydrogenase, chain A, domain 1"/>
    <property type="match status" value="1"/>
</dbReference>
<evidence type="ECO:0000256" key="4">
    <source>
        <dbReference type="ARBA" id="ARBA00022755"/>
    </source>
</evidence>
<keyword evidence="4" id="KW-0658">Purine biosynthesis</keyword>
<evidence type="ECO:0000256" key="9">
    <source>
        <dbReference type="ARBA" id="ARBA00023167"/>
    </source>
</evidence>
<dbReference type="InterPro" id="IPR000672">
    <property type="entry name" value="THF_DH/CycHdrlase"/>
</dbReference>
<dbReference type="PROSITE" id="PS00766">
    <property type="entry name" value="THF_DHG_CYH_1"/>
    <property type="match status" value="1"/>
</dbReference>
<dbReference type="GO" id="GO:0004488">
    <property type="term" value="F:methylenetetrahydrofolate dehydrogenase (NADP+) activity"/>
    <property type="evidence" value="ECO:0007669"/>
    <property type="project" value="InterPro"/>
</dbReference>
<dbReference type="AlphaFoldDB" id="A0A7W5BPD5"/>
<dbReference type="Proteomes" id="UP000518315">
    <property type="component" value="Unassembled WGS sequence"/>
</dbReference>
<reference evidence="12 13" key="1">
    <citation type="submission" date="2020-08" db="EMBL/GenBank/DDBJ databases">
        <title>Genomic Encyclopedia of Type Strains, Phase III (KMG-III): the genomes of soil and plant-associated and newly described type strains.</title>
        <authorList>
            <person name="Whitman W."/>
        </authorList>
    </citation>
    <scope>NUCLEOTIDE SEQUENCE [LARGE SCALE GENOMIC DNA]</scope>
    <source>
        <strain evidence="12 13">CECT 4113</strain>
    </source>
</reference>
<dbReference type="PANTHER" id="PTHR48099">
    <property type="entry name" value="C-1-TETRAHYDROFOLATE SYNTHASE, CYTOPLASMIC-RELATED"/>
    <property type="match status" value="1"/>
</dbReference>
<feature type="domain" description="Tetrahydrofolate dehydrogenase/cyclohydrolase catalytic" evidence="11">
    <location>
        <begin position="2"/>
        <end position="71"/>
    </location>
</feature>
<keyword evidence="5 12" id="KW-0378">Hydrolase</keyword>
<dbReference type="SUPFAM" id="SSF53223">
    <property type="entry name" value="Aminoacid dehydrogenase-like, N-terminal domain"/>
    <property type="match status" value="1"/>
</dbReference>
<dbReference type="Pfam" id="PF00763">
    <property type="entry name" value="THF_DHG_CYH"/>
    <property type="match status" value="1"/>
</dbReference>
<comment type="pathway">
    <text evidence="1">One-carbon metabolism; tetrahydrofolate interconversion.</text>
</comment>
<evidence type="ECO:0000259" key="11">
    <source>
        <dbReference type="Pfam" id="PF00763"/>
    </source>
</evidence>
<keyword evidence="8" id="KW-0368">Histidine biosynthesis</keyword>
<dbReference type="GO" id="GO:0004477">
    <property type="term" value="F:methenyltetrahydrofolate cyclohydrolase activity"/>
    <property type="evidence" value="ECO:0007669"/>
    <property type="project" value="UniProtKB-EC"/>
</dbReference>
<gene>
    <name evidence="12" type="ORF">FHS26_004436</name>
</gene>
<evidence type="ECO:0000313" key="12">
    <source>
        <dbReference type="EMBL" id="MBB3136679.1"/>
    </source>
</evidence>
<dbReference type="GO" id="GO:0035999">
    <property type="term" value="P:tetrahydrofolate interconversion"/>
    <property type="evidence" value="ECO:0007669"/>
    <property type="project" value="TreeGrafter"/>
</dbReference>
<evidence type="ECO:0000256" key="5">
    <source>
        <dbReference type="ARBA" id="ARBA00022801"/>
    </source>
</evidence>
<evidence type="ECO:0000256" key="7">
    <source>
        <dbReference type="ARBA" id="ARBA00023002"/>
    </source>
</evidence>
<keyword evidence="10" id="KW-0511">Multifunctional enzyme</keyword>
<keyword evidence="3" id="KW-0028">Amino-acid biosynthesis</keyword>
<dbReference type="GO" id="GO:0006164">
    <property type="term" value="P:purine nucleotide biosynthetic process"/>
    <property type="evidence" value="ECO:0007669"/>
    <property type="project" value="UniProtKB-KW"/>
</dbReference>
<accession>A0A7W5BPD5</accession>
<dbReference type="PANTHER" id="PTHR48099:SF5">
    <property type="entry name" value="C-1-TETRAHYDROFOLATE SYNTHASE, CYTOPLASMIC"/>
    <property type="match status" value="1"/>
</dbReference>
<keyword evidence="7 12" id="KW-0560">Oxidoreductase</keyword>
<evidence type="ECO:0000256" key="8">
    <source>
        <dbReference type="ARBA" id="ARBA00023102"/>
    </source>
</evidence>
<dbReference type="Gene3D" id="3.40.50.720">
    <property type="entry name" value="NAD(P)-binding Rossmann-like Domain"/>
    <property type="match status" value="1"/>
</dbReference>
<evidence type="ECO:0000256" key="1">
    <source>
        <dbReference type="ARBA" id="ARBA00004777"/>
    </source>
</evidence>
<keyword evidence="6" id="KW-0521">NADP</keyword>
<dbReference type="InterPro" id="IPR020867">
    <property type="entry name" value="THF_DH/CycHdrlase_CS"/>
</dbReference>
<dbReference type="EC" id="3.5.4.9" evidence="2"/>